<dbReference type="PANTHER" id="PTHR43674:SF15">
    <property type="entry name" value="FORMAMIDASE"/>
    <property type="match status" value="1"/>
</dbReference>
<organism evidence="4 5">
    <name type="scientific">Gordonia asplenii</name>
    <dbReference type="NCBI Taxonomy" id="2725283"/>
    <lineage>
        <taxon>Bacteria</taxon>
        <taxon>Bacillati</taxon>
        <taxon>Actinomycetota</taxon>
        <taxon>Actinomycetes</taxon>
        <taxon>Mycobacteriales</taxon>
        <taxon>Gordoniaceae</taxon>
        <taxon>Gordonia</taxon>
    </lineage>
</organism>
<dbReference type="AlphaFoldDB" id="A0A848L1I1"/>
<gene>
    <name evidence="4" type="ORF">HH308_09820</name>
</gene>
<proteinExistence type="predicted"/>
<dbReference type="SUPFAM" id="SSF56317">
    <property type="entry name" value="Carbon-nitrogen hydrolase"/>
    <property type="match status" value="1"/>
</dbReference>
<dbReference type="PANTHER" id="PTHR43674">
    <property type="entry name" value="NITRILASE C965.09-RELATED"/>
    <property type="match status" value="1"/>
</dbReference>
<evidence type="ECO:0000259" key="3">
    <source>
        <dbReference type="PROSITE" id="PS50263"/>
    </source>
</evidence>
<keyword evidence="1 4" id="KW-0378">Hydrolase</keyword>
<dbReference type="RefSeq" id="WP_170194013.1">
    <property type="nucleotide sequence ID" value="NZ_JABBNB010000008.1"/>
</dbReference>
<feature type="compositionally biased region" description="Low complexity" evidence="2">
    <location>
        <begin position="286"/>
        <end position="300"/>
    </location>
</feature>
<dbReference type="InterPro" id="IPR003010">
    <property type="entry name" value="C-N_Hydrolase"/>
</dbReference>
<feature type="region of interest" description="Disordered" evidence="2">
    <location>
        <begin position="265"/>
        <end position="300"/>
    </location>
</feature>
<keyword evidence="5" id="KW-1185">Reference proteome</keyword>
<protein>
    <submittedName>
        <fullName evidence="4">Carbon-nitrogen hydrolase family protein</fullName>
    </submittedName>
</protein>
<dbReference type="Proteomes" id="UP000550729">
    <property type="component" value="Unassembled WGS sequence"/>
</dbReference>
<evidence type="ECO:0000313" key="5">
    <source>
        <dbReference type="Proteomes" id="UP000550729"/>
    </source>
</evidence>
<dbReference type="InterPro" id="IPR036526">
    <property type="entry name" value="C-N_Hydrolase_sf"/>
</dbReference>
<evidence type="ECO:0000256" key="1">
    <source>
        <dbReference type="ARBA" id="ARBA00022801"/>
    </source>
</evidence>
<dbReference type="Gene3D" id="3.60.110.10">
    <property type="entry name" value="Carbon-nitrogen hydrolase"/>
    <property type="match status" value="1"/>
</dbReference>
<name>A0A848L1I1_9ACTN</name>
<dbReference type="InterPro" id="IPR050345">
    <property type="entry name" value="Aliph_Amidase/BUP"/>
</dbReference>
<dbReference type="GO" id="GO:0050126">
    <property type="term" value="F:N-carbamoylputrescine amidase activity"/>
    <property type="evidence" value="ECO:0007669"/>
    <property type="project" value="TreeGrafter"/>
</dbReference>
<feature type="domain" description="CN hydrolase" evidence="3">
    <location>
        <begin position="5"/>
        <end position="242"/>
    </location>
</feature>
<sequence length="300" mass="32553">MSRQWRIALVQARPASGDDPVAELAADVGAIMTARPDTQMIVFPEIHLHGGVDAAADPTAYLEAIAEPLDGPLVRALGSVAAEHDVWLVPGSVTERDGDRIFNTAVVFDPTGEMVASYRKVFPWRPHEPWASGSSFVTFDVPDVGRMGVNICYDSWFPETTRQIAWMGAEAVLNVVKTTTPDREQELVLARANAIINQVYYLSVNAAGPLGRGQSIYAGPEGEVLAQVAHAEPETTYLTLDFDRVADVRANGTAGLNRMWEQLRPDDDPIDLPAYGGSMSEDNWHPASPATTPATTAREE</sequence>
<evidence type="ECO:0000256" key="2">
    <source>
        <dbReference type="SAM" id="MobiDB-lite"/>
    </source>
</evidence>
<evidence type="ECO:0000313" key="4">
    <source>
        <dbReference type="EMBL" id="NMO01508.1"/>
    </source>
</evidence>
<dbReference type="GO" id="GO:0033388">
    <property type="term" value="P:putrescine biosynthetic process from arginine"/>
    <property type="evidence" value="ECO:0007669"/>
    <property type="project" value="TreeGrafter"/>
</dbReference>
<dbReference type="CDD" id="cd07197">
    <property type="entry name" value="nitrilase"/>
    <property type="match status" value="1"/>
</dbReference>
<dbReference type="Pfam" id="PF00795">
    <property type="entry name" value="CN_hydrolase"/>
    <property type="match status" value="1"/>
</dbReference>
<comment type="caution">
    <text evidence="4">The sequence shown here is derived from an EMBL/GenBank/DDBJ whole genome shotgun (WGS) entry which is preliminary data.</text>
</comment>
<dbReference type="PROSITE" id="PS50263">
    <property type="entry name" value="CN_HYDROLASE"/>
    <property type="match status" value="1"/>
</dbReference>
<dbReference type="EMBL" id="JABBNB010000008">
    <property type="protein sequence ID" value="NMO01508.1"/>
    <property type="molecule type" value="Genomic_DNA"/>
</dbReference>
<reference evidence="4 5" key="1">
    <citation type="submission" date="2020-04" db="EMBL/GenBank/DDBJ databases">
        <title>Gordonia sp. nov. TBRC 11910.</title>
        <authorList>
            <person name="Suriyachadkun C."/>
        </authorList>
    </citation>
    <scope>NUCLEOTIDE SEQUENCE [LARGE SCALE GENOMIC DNA]</scope>
    <source>
        <strain evidence="4 5">TBRC 11910</strain>
    </source>
</reference>
<accession>A0A848L1I1</accession>